<feature type="binding site" evidence="2">
    <location>
        <position position="18"/>
    </location>
    <ligand>
        <name>a divalent metal cation</name>
        <dbReference type="ChEBI" id="CHEBI:60240"/>
    </ligand>
</feature>
<dbReference type="GO" id="GO:0004341">
    <property type="term" value="F:gluconolactonase activity"/>
    <property type="evidence" value="ECO:0007669"/>
    <property type="project" value="TreeGrafter"/>
</dbReference>
<dbReference type="PANTHER" id="PTHR10907">
    <property type="entry name" value="REGUCALCIN"/>
    <property type="match status" value="1"/>
</dbReference>
<sequence>MSGVQVQSVVGEACRVGEGPVWEGATGTLLYVDVLAQDVCRWHPHTGTVEKVHLDGTVGCAVPRRGRAGYAVACGTTFGLLDWDERRFTPVAAVDKDRPNNRFNDGKVDPAGRFFAG</sequence>
<feature type="domain" description="SMP-30/Gluconolactonase/LRE-like region" evidence="3">
    <location>
        <begin position="16"/>
        <end position="117"/>
    </location>
</feature>
<proteinExistence type="inferred from homology"/>
<dbReference type="InterPro" id="IPR013658">
    <property type="entry name" value="SGL"/>
</dbReference>
<keyword evidence="2" id="KW-0862">Zinc</keyword>
<keyword evidence="2" id="KW-0479">Metal-binding</keyword>
<dbReference type="Gene3D" id="2.120.10.30">
    <property type="entry name" value="TolB, C-terminal domain"/>
    <property type="match status" value="1"/>
</dbReference>
<dbReference type="SUPFAM" id="SSF63829">
    <property type="entry name" value="Calcium-dependent phosphotriesterase"/>
    <property type="match status" value="1"/>
</dbReference>
<dbReference type="Ensembl" id="ENSPMAT00000005962.1">
    <property type="protein sequence ID" value="ENSPMAP00000005934.1"/>
    <property type="gene ID" value="ENSPMAG00000005393.1"/>
</dbReference>
<dbReference type="InterPro" id="IPR005511">
    <property type="entry name" value="SMP-30"/>
</dbReference>
<dbReference type="HOGENOM" id="CLU_2090359_0_0_1"/>
<protein>
    <recommendedName>
        <fullName evidence="3">SMP-30/Gluconolactonase/LRE-like region domain-containing protein</fullName>
    </recommendedName>
</protein>
<dbReference type="PANTHER" id="PTHR10907:SF47">
    <property type="entry name" value="REGUCALCIN"/>
    <property type="match status" value="1"/>
</dbReference>
<name>S4RL48_PETMA</name>
<dbReference type="GeneTree" id="ENSGT00390000014995"/>
<dbReference type="InterPro" id="IPR011042">
    <property type="entry name" value="6-blade_b-propeller_TolB-like"/>
</dbReference>
<dbReference type="GO" id="GO:0005509">
    <property type="term" value="F:calcium ion binding"/>
    <property type="evidence" value="ECO:0007669"/>
    <property type="project" value="TreeGrafter"/>
</dbReference>
<organism evidence="4">
    <name type="scientific">Petromyzon marinus</name>
    <name type="common">Sea lamprey</name>
    <dbReference type="NCBI Taxonomy" id="7757"/>
    <lineage>
        <taxon>Eukaryota</taxon>
        <taxon>Metazoa</taxon>
        <taxon>Chordata</taxon>
        <taxon>Craniata</taxon>
        <taxon>Vertebrata</taxon>
        <taxon>Cyclostomata</taxon>
        <taxon>Hyperoartia</taxon>
        <taxon>Petromyzontiformes</taxon>
        <taxon>Petromyzontidae</taxon>
        <taxon>Petromyzon</taxon>
    </lineage>
</organism>
<dbReference type="GO" id="GO:0019853">
    <property type="term" value="P:L-ascorbic acid biosynthetic process"/>
    <property type="evidence" value="ECO:0007669"/>
    <property type="project" value="TreeGrafter"/>
</dbReference>
<evidence type="ECO:0000259" key="3">
    <source>
        <dbReference type="Pfam" id="PF08450"/>
    </source>
</evidence>
<reference evidence="4" key="2">
    <citation type="submission" date="2025-09" db="UniProtKB">
        <authorList>
            <consortium name="Ensembl"/>
        </authorList>
    </citation>
    <scope>IDENTIFICATION</scope>
</reference>
<evidence type="ECO:0000256" key="2">
    <source>
        <dbReference type="PIRSR" id="PIRSR605511-2"/>
    </source>
</evidence>
<evidence type="ECO:0000313" key="4">
    <source>
        <dbReference type="Ensembl" id="ENSPMAP00000005934.1"/>
    </source>
</evidence>
<feature type="binding site" evidence="2">
    <location>
        <position position="102"/>
    </location>
    <ligand>
        <name>substrate</name>
    </ligand>
</feature>
<comment type="similarity">
    <text evidence="1">Belongs to the SMP-30/CGR1 family.</text>
</comment>
<accession>S4RL48</accession>
<dbReference type="OMA" id="DWDERRF"/>
<evidence type="ECO:0000256" key="1">
    <source>
        <dbReference type="ARBA" id="ARBA00008853"/>
    </source>
</evidence>
<dbReference type="Pfam" id="PF08450">
    <property type="entry name" value="SGL"/>
    <property type="match status" value="1"/>
</dbReference>
<dbReference type="STRING" id="7757.ENSPMAP00000005934"/>
<dbReference type="PRINTS" id="PR01790">
    <property type="entry name" value="SMP30FAMILY"/>
</dbReference>
<feature type="binding site" evidence="2">
    <location>
        <position position="104"/>
    </location>
    <ligand>
        <name>substrate</name>
    </ligand>
</feature>
<reference evidence="4" key="1">
    <citation type="submission" date="2025-08" db="UniProtKB">
        <authorList>
            <consortium name="Ensembl"/>
        </authorList>
    </citation>
    <scope>IDENTIFICATION</scope>
</reference>
<dbReference type="AlphaFoldDB" id="S4RL48"/>
<comment type="cofactor">
    <cofactor evidence="2">
        <name>Zn(2+)</name>
        <dbReference type="ChEBI" id="CHEBI:29105"/>
    </cofactor>
    <text evidence="2">Binds 1 divalent metal cation per subunit.</text>
</comment>